<dbReference type="InterPro" id="IPR009081">
    <property type="entry name" value="PP-bd_ACP"/>
</dbReference>
<organism evidence="5 6">
    <name type="scientific">Nonomuraea recticatena</name>
    <dbReference type="NCBI Taxonomy" id="46178"/>
    <lineage>
        <taxon>Bacteria</taxon>
        <taxon>Bacillati</taxon>
        <taxon>Actinomycetota</taxon>
        <taxon>Actinomycetes</taxon>
        <taxon>Streptosporangiales</taxon>
        <taxon>Streptosporangiaceae</taxon>
        <taxon>Nonomuraea</taxon>
    </lineage>
</organism>
<proteinExistence type="predicted"/>
<evidence type="ECO:0000313" key="5">
    <source>
        <dbReference type="EMBL" id="GAA2696426.1"/>
    </source>
</evidence>
<evidence type="ECO:0000256" key="2">
    <source>
        <dbReference type="ARBA" id="ARBA00022553"/>
    </source>
</evidence>
<name>A0ABN3T832_9ACTN</name>
<protein>
    <recommendedName>
        <fullName evidence="4">Carrier domain-containing protein</fullName>
    </recommendedName>
</protein>
<dbReference type="Gene3D" id="1.10.1200.10">
    <property type="entry name" value="ACP-like"/>
    <property type="match status" value="1"/>
</dbReference>
<dbReference type="PROSITE" id="PS50075">
    <property type="entry name" value="CARRIER"/>
    <property type="match status" value="1"/>
</dbReference>
<evidence type="ECO:0000256" key="1">
    <source>
        <dbReference type="ARBA" id="ARBA00022450"/>
    </source>
</evidence>
<dbReference type="InterPro" id="IPR006162">
    <property type="entry name" value="Ppantetheine_attach_site"/>
</dbReference>
<comment type="caution">
    <text evidence="5">The sequence shown here is derived from an EMBL/GenBank/DDBJ whole genome shotgun (WGS) entry which is preliminary data.</text>
</comment>
<feature type="domain" description="Carrier" evidence="4">
    <location>
        <begin position="75"/>
        <end position="153"/>
    </location>
</feature>
<accession>A0ABN3T832</accession>
<keyword evidence="3" id="KW-0808">Transferase</keyword>
<keyword evidence="6" id="KW-1185">Reference proteome</keyword>
<dbReference type="EMBL" id="BAAATE010000044">
    <property type="protein sequence ID" value="GAA2696426.1"/>
    <property type="molecule type" value="Genomic_DNA"/>
</dbReference>
<evidence type="ECO:0000256" key="3">
    <source>
        <dbReference type="ARBA" id="ARBA00022679"/>
    </source>
</evidence>
<dbReference type="InterPro" id="IPR050091">
    <property type="entry name" value="PKS_NRPS_Biosynth_Enz"/>
</dbReference>
<dbReference type="SUPFAM" id="SSF47336">
    <property type="entry name" value="ACP-like"/>
    <property type="match status" value="1"/>
</dbReference>
<gene>
    <name evidence="5" type="ORF">GCM10010412_090300</name>
</gene>
<dbReference type="InterPro" id="IPR036736">
    <property type="entry name" value="ACP-like_sf"/>
</dbReference>
<dbReference type="PROSITE" id="PS00012">
    <property type="entry name" value="PHOSPHOPANTETHEINE"/>
    <property type="match status" value="1"/>
</dbReference>
<dbReference type="Pfam" id="PF00550">
    <property type="entry name" value="PP-binding"/>
    <property type="match status" value="1"/>
</dbReference>
<evidence type="ECO:0000313" key="6">
    <source>
        <dbReference type="Proteomes" id="UP001501666"/>
    </source>
</evidence>
<dbReference type="PANTHER" id="PTHR43775:SF51">
    <property type="entry name" value="INACTIVE PHENOLPHTHIOCEROL SYNTHESIS POLYKETIDE SYNTHASE TYPE I PKS1-RELATED"/>
    <property type="match status" value="1"/>
</dbReference>
<dbReference type="PANTHER" id="PTHR43775">
    <property type="entry name" value="FATTY ACID SYNTHASE"/>
    <property type="match status" value="1"/>
</dbReference>
<dbReference type="InterPro" id="IPR020806">
    <property type="entry name" value="PKS_PP-bd"/>
</dbReference>
<reference evidence="5 6" key="1">
    <citation type="journal article" date="2019" name="Int. J. Syst. Evol. Microbiol.">
        <title>The Global Catalogue of Microorganisms (GCM) 10K type strain sequencing project: providing services to taxonomists for standard genome sequencing and annotation.</title>
        <authorList>
            <consortium name="The Broad Institute Genomics Platform"/>
            <consortium name="The Broad Institute Genome Sequencing Center for Infectious Disease"/>
            <person name="Wu L."/>
            <person name="Ma J."/>
        </authorList>
    </citation>
    <scope>NUCLEOTIDE SEQUENCE [LARGE SCALE GENOMIC DNA]</scope>
    <source>
        <strain evidence="5 6">JCM 6835</strain>
    </source>
</reference>
<keyword evidence="2" id="KW-0597">Phosphoprotein</keyword>
<evidence type="ECO:0000259" key="4">
    <source>
        <dbReference type="PROSITE" id="PS50075"/>
    </source>
</evidence>
<dbReference type="Proteomes" id="UP001501666">
    <property type="component" value="Unassembled WGS sequence"/>
</dbReference>
<dbReference type="SMART" id="SM00823">
    <property type="entry name" value="PKS_PP"/>
    <property type="match status" value="1"/>
</dbReference>
<keyword evidence="1" id="KW-0596">Phosphopantetheine</keyword>
<sequence length="230" mass="24099">MEQGLELFDAAVSSPDPLVVAARWDMAGLRARAEAGELPVMLRGLVRAPRRTAGTGAGAGPGALAGRLATLPRQDALRLLVDTVRAQVAAVLAHGSPDSVQLDRPFNQLGFDSLTAVELRNRLNADTGLRLPPTLVFDHPTVNALAAYLAEVLAPAPPSAEDTLRRALEQIDDLLLNANGEGDVVRARLVPILQGALTKLGAAPGDAGGVMDKIDTASDEEIFALIDNEL</sequence>
<dbReference type="SMART" id="SM01294">
    <property type="entry name" value="PKS_PP_betabranch"/>
    <property type="match status" value="1"/>
</dbReference>